<gene>
    <name evidence="2" type="ORF">ACFSKX_18610</name>
</gene>
<evidence type="ECO:0000313" key="2">
    <source>
        <dbReference type="EMBL" id="MFD2312433.1"/>
    </source>
</evidence>
<dbReference type="EMBL" id="JBHUJD010000043">
    <property type="protein sequence ID" value="MFD2312433.1"/>
    <property type="molecule type" value="Genomic_DNA"/>
</dbReference>
<evidence type="ECO:0000313" key="3">
    <source>
        <dbReference type="Proteomes" id="UP001597425"/>
    </source>
</evidence>
<organism evidence="2 3">
    <name type="scientific">Microbulbifer halophilus</name>
    <dbReference type="NCBI Taxonomy" id="453963"/>
    <lineage>
        <taxon>Bacteria</taxon>
        <taxon>Pseudomonadati</taxon>
        <taxon>Pseudomonadota</taxon>
        <taxon>Gammaproteobacteria</taxon>
        <taxon>Cellvibrionales</taxon>
        <taxon>Microbulbiferaceae</taxon>
        <taxon>Microbulbifer</taxon>
    </lineage>
</organism>
<keyword evidence="3" id="KW-1185">Reference proteome</keyword>
<dbReference type="InterPro" id="IPR007138">
    <property type="entry name" value="ABM_dom"/>
</dbReference>
<proteinExistence type="predicted"/>
<dbReference type="InterPro" id="IPR011008">
    <property type="entry name" value="Dimeric_a/b-barrel"/>
</dbReference>
<protein>
    <submittedName>
        <fullName evidence="2">Antibiotic biosynthesis monooxygenase family protein</fullName>
        <ecNumber evidence="2">1.14.-.-</ecNumber>
    </submittedName>
</protein>
<evidence type="ECO:0000259" key="1">
    <source>
        <dbReference type="Pfam" id="PF03992"/>
    </source>
</evidence>
<name>A0ABW5EH17_9GAMM</name>
<dbReference type="SUPFAM" id="SSF54909">
    <property type="entry name" value="Dimeric alpha+beta barrel"/>
    <property type="match status" value="1"/>
</dbReference>
<dbReference type="PANTHER" id="PTHR37811">
    <property type="entry name" value="BLL5343 PROTEIN"/>
    <property type="match status" value="1"/>
</dbReference>
<dbReference type="Gene3D" id="3.30.70.100">
    <property type="match status" value="1"/>
</dbReference>
<sequence>MKAIFRQERSLEITIKRQEKSMPEIADTPEPPYYAVIFSSHLAEGGHGYGEMANRMVELAEQQPGFLGIESVRESLGITVSYWDSLEAIKRWKSNAEHQEAQRLGRQQWYSGFRVRIAKVERDYGI</sequence>
<dbReference type="GO" id="GO:0004497">
    <property type="term" value="F:monooxygenase activity"/>
    <property type="evidence" value="ECO:0007669"/>
    <property type="project" value="UniProtKB-KW"/>
</dbReference>
<dbReference type="InterPro" id="IPR052936">
    <property type="entry name" value="Jasmonate_Hydroxylase-like"/>
</dbReference>
<dbReference type="RefSeq" id="WP_265723539.1">
    <property type="nucleotide sequence ID" value="NZ_JAPIVK010000056.1"/>
</dbReference>
<dbReference type="Pfam" id="PF03992">
    <property type="entry name" value="ABM"/>
    <property type="match status" value="1"/>
</dbReference>
<reference evidence="3" key="1">
    <citation type="journal article" date="2019" name="Int. J. Syst. Evol. Microbiol.">
        <title>The Global Catalogue of Microorganisms (GCM) 10K type strain sequencing project: providing services to taxonomists for standard genome sequencing and annotation.</title>
        <authorList>
            <consortium name="The Broad Institute Genomics Platform"/>
            <consortium name="The Broad Institute Genome Sequencing Center for Infectious Disease"/>
            <person name="Wu L."/>
            <person name="Ma J."/>
        </authorList>
    </citation>
    <scope>NUCLEOTIDE SEQUENCE [LARGE SCALE GENOMIC DNA]</scope>
    <source>
        <strain evidence="3">KCTC 12848</strain>
    </source>
</reference>
<feature type="domain" description="ABM" evidence="1">
    <location>
        <begin position="33"/>
        <end position="103"/>
    </location>
</feature>
<dbReference type="Proteomes" id="UP001597425">
    <property type="component" value="Unassembled WGS sequence"/>
</dbReference>
<keyword evidence="2" id="KW-0560">Oxidoreductase</keyword>
<comment type="caution">
    <text evidence="2">The sequence shown here is derived from an EMBL/GenBank/DDBJ whole genome shotgun (WGS) entry which is preliminary data.</text>
</comment>
<keyword evidence="2" id="KW-0503">Monooxygenase</keyword>
<accession>A0ABW5EH17</accession>
<dbReference type="PANTHER" id="PTHR37811:SF2">
    <property type="entry name" value="ABM DOMAIN-CONTAINING PROTEIN"/>
    <property type="match status" value="1"/>
</dbReference>
<dbReference type="EC" id="1.14.-.-" evidence="2"/>